<keyword evidence="1" id="KW-0472">Membrane</keyword>
<reference evidence="2" key="1">
    <citation type="submission" date="2020-03" db="EMBL/GenBank/DDBJ databases">
        <title>Solimonas marina sp. nov., isolated from deep seawater of the Pacific Ocean.</title>
        <authorList>
            <person name="Liu X."/>
            <person name="Lai Q."/>
            <person name="Sun F."/>
            <person name="Gai Y."/>
            <person name="Li G."/>
            <person name="Shao Z."/>
        </authorList>
    </citation>
    <scope>NUCLEOTIDE SEQUENCE</scope>
    <source>
        <strain evidence="2">C16B3</strain>
    </source>
</reference>
<dbReference type="RefSeq" id="WP_168149775.1">
    <property type="nucleotide sequence ID" value="NZ_JAAVXB010000015.1"/>
</dbReference>
<sequence length="576" mass="61177">MIAALASLEMRPWIAAALGLATLAGCWLSLRASPPWSRRLLRAGLQLAAALLFWFTLYPPTSAWHADALTVLTAGDPQARPTSPLAQDVVALPEAKAPPRIARVPDLATARREHPQLRRIDVIGDGLTPRDQNAARGLRVQYAPPAGHGLIALQAPQRVRIGQAWTLSGRVAAPAVQVELHDPSGAVVDRVRVDSSGAFTLGGTANAGGRLRFSLLTLDAQQHRVDETAVPLIAEGGVALDMLVRAGAPDPELKYWRRWARDAGVTLATTIGLSEGLQIDDGDASLTPAALAKADMVVVDERAWPTLGADEKTALLDAVAHGLGLLLRVTGPVDPAVLDEWRALGFTLTAQDQLRSVQLPGGPATGNGAAFAAAALDIGGGTAIAQDRDGDPLVVAVDHGDGRIAITTLLDSYRLQLAGDGGRYGAWWARIVGAVARPRPQRVEPGWRDPVWVGERLALCDIGADARAIAPSGDATALLRDGDCAAYWPREAGWYRLDSDATSRDFYVRGADDATGLRHARDRAATVALSQAPSPAGDAAVGSRRPLPRWPWWLGWLAVTALLWWLERGALLGRRA</sequence>
<evidence type="ECO:0000313" key="2">
    <source>
        <dbReference type="EMBL" id="NKF24472.1"/>
    </source>
</evidence>
<name>A0A970B6H1_9GAMM</name>
<keyword evidence="2" id="KW-0645">Protease</keyword>
<dbReference type="GO" id="GO:0004180">
    <property type="term" value="F:carboxypeptidase activity"/>
    <property type="evidence" value="ECO:0007669"/>
    <property type="project" value="UniProtKB-KW"/>
</dbReference>
<protein>
    <submittedName>
        <fullName evidence="2">Carboxypeptidase regulatory-like domain-containing protein</fullName>
    </submittedName>
</protein>
<dbReference type="Proteomes" id="UP000653472">
    <property type="component" value="Unassembled WGS sequence"/>
</dbReference>
<gene>
    <name evidence="2" type="ORF">G7Y82_19345</name>
</gene>
<feature type="transmembrane region" description="Helical" evidence="1">
    <location>
        <begin position="550"/>
        <end position="566"/>
    </location>
</feature>
<organism evidence="2 3">
    <name type="scientific">Solimonas marina</name>
    <dbReference type="NCBI Taxonomy" id="2714601"/>
    <lineage>
        <taxon>Bacteria</taxon>
        <taxon>Pseudomonadati</taxon>
        <taxon>Pseudomonadota</taxon>
        <taxon>Gammaproteobacteria</taxon>
        <taxon>Nevskiales</taxon>
        <taxon>Nevskiaceae</taxon>
        <taxon>Solimonas</taxon>
    </lineage>
</organism>
<keyword evidence="3" id="KW-1185">Reference proteome</keyword>
<keyword evidence="2" id="KW-0378">Hydrolase</keyword>
<accession>A0A970B6H1</accession>
<keyword evidence="2" id="KW-0121">Carboxypeptidase</keyword>
<evidence type="ECO:0000313" key="3">
    <source>
        <dbReference type="Proteomes" id="UP000653472"/>
    </source>
</evidence>
<proteinExistence type="predicted"/>
<comment type="caution">
    <text evidence="2">The sequence shown here is derived from an EMBL/GenBank/DDBJ whole genome shotgun (WGS) entry which is preliminary data.</text>
</comment>
<dbReference type="InterPro" id="IPR029062">
    <property type="entry name" value="Class_I_gatase-like"/>
</dbReference>
<dbReference type="AlphaFoldDB" id="A0A970B6H1"/>
<keyword evidence="1" id="KW-1133">Transmembrane helix</keyword>
<dbReference type="SUPFAM" id="SSF52317">
    <property type="entry name" value="Class I glutamine amidotransferase-like"/>
    <property type="match status" value="1"/>
</dbReference>
<evidence type="ECO:0000256" key="1">
    <source>
        <dbReference type="SAM" id="Phobius"/>
    </source>
</evidence>
<dbReference type="EMBL" id="JAAVXB010000015">
    <property type="protein sequence ID" value="NKF24472.1"/>
    <property type="molecule type" value="Genomic_DNA"/>
</dbReference>
<keyword evidence="1" id="KW-0812">Transmembrane</keyword>